<sequence length="239" mass="27593">MTAFAKNLQAAQVRYWHSQGMSAGQVFGNLHLGLEKEKLFENPLFHRLIDFIKSTTPDKTTSSVYPTLYSTLSTEFDDNILLVTTLIEETNAGRKNSFAPKLLLMRLLESQLTAEPKEIKAMLKKLKTGSQDTNGPLRITSKKFFDFFNREKSQWSDLTQLKEMFGESKTAEMLATTNEKSSEAERAKQLLDKQFSFWWNDPDMKFTNLINNKLVRDGISEDVATRIIQKYRDKWFPRG</sequence>
<gene>
    <name evidence="1" type="ORF">DD238_005916</name>
</gene>
<reference evidence="1 2" key="1">
    <citation type="submission" date="2018-06" db="EMBL/GenBank/DDBJ databases">
        <title>Comparative genomics of downy mildews reveals potential adaptations to biotrophy.</title>
        <authorList>
            <person name="Fletcher K."/>
            <person name="Klosterman S.J."/>
            <person name="Derevnina L."/>
            <person name="Martin F."/>
            <person name="Koike S."/>
            <person name="Reyes Chin-Wo S."/>
            <person name="Mou B."/>
            <person name="Michelmore R."/>
        </authorList>
    </citation>
    <scope>NUCLEOTIDE SEQUENCE [LARGE SCALE GENOMIC DNA]</scope>
    <source>
        <strain evidence="1 2">R14</strain>
    </source>
</reference>
<comment type="caution">
    <text evidence="1">The sequence shown here is derived from an EMBL/GenBank/DDBJ whole genome shotgun (WGS) entry which is preliminary data.</text>
</comment>
<protein>
    <submittedName>
        <fullName evidence="1">Uncharacterized protein</fullName>
    </submittedName>
</protein>
<dbReference type="AlphaFoldDB" id="A0A3M6VBZ8"/>
<organism evidence="1 2">
    <name type="scientific">Peronospora effusa</name>
    <dbReference type="NCBI Taxonomy" id="542832"/>
    <lineage>
        <taxon>Eukaryota</taxon>
        <taxon>Sar</taxon>
        <taxon>Stramenopiles</taxon>
        <taxon>Oomycota</taxon>
        <taxon>Peronosporomycetes</taxon>
        <taxon>Peronosporales</taxon>
        <taxon>Peronosporaceae</taxon>
        <taxon>Peronospora</taxon>
    </lineage>
</organism>
<dbReference type="EMBL" id="QLLG01000362">
    <property type="protein sequence ID" value="RMX63812.1"/>
    <property type="molecule type" value="Genomic_DNA"/>
</dbReference>
<name>A0A3M6VBZ8_9STRA</name>
<dbReference type="Proteomes" id="UP000282087">
    <property type="component" value="Unassembled WGS sequence"/>
</dbReference>
<accession>A0A3M6VBZ8</accession>
<dbReference type="VEuPathDB" id="FungiDB:DD237_008556"/>
<evidence type="ECO:0000313" key="2">
    <source>
        <dbReference type="Proteomes" id="UP000282087"/>
    </source>
</evidence>
<proteinExistence type="predicted"/>
<evidence type="ECO:0000313" key="1">
    <source>
        <dbReference type="EMBL" id="RMX63812.1"/>
    </source>
</evidence>
<keyword evidence="2" id="KW-1185">Reference proteome</keyword>